<name>A0ABX0MX41_9BURK</name>
<comment type="caution">
    <text evidence="1">The sequence shown here is derived from an EMBL/GenBank/DDBJ whole genome shotgun (WGS) entry which is preliminary data.</text>
</comment>
<accession>A0ABX0MX41</accession>
<sequence length="82" mass="8909">WKLDDGLHALCNAHLLRELVYAQEVTGQDWPAAMTALLLNAKTLSAAARQQGHPLDAGAIAAFTTVYDDIVREGEELNPPKL</sequence>
<feature type="non-terminal residue" evidence="1">
    <location>
        <position position="1"/>
    </location>
</feature>
<proteinExistence type="predicted"/>
<reference evidence="1 2" key="1">
    <citation type="submission" date="2019-10" db="EMBL/GenBank/DDBJ databases">
        <title>Taxonomy of Antarctic Massilia spp.: description of Massilia rubra sp. nov., Massilia aquatica sp. nov., Massilia mucilaginosa sp. nov., Massilia frigida sp. nov. isolated from streams, lakes and regoliths.</title>
        <authorList>
            <person name="Holochova P."/>
            <person name="Sedlacek I."/>
            <person name="Kralova S."/>
            <person name="Maslanova I."/>
            <person name="Busse H.-J."/>
            <person name="Stankova E."/>
            <person name="Vrbovska V."/>
            <person name="Kovarovic V."/>
            <person name="Bartak M."/>
            <person name="Svec P."/>
            <person name="Pantucek R."/>
        </authorList>
    </citation>
    <scope>NUCLEOTIDE SEQUENCE [LARGE SCALE GENOMIC DNA]</scope>
    <source>
        <strain evidence="1 2">CCM 8694</strain>
    </source>
</reference>
<evidence type="ECO:0000313" key="2">
    <source>
        <dbReference type="Proteomes" id="UP000610594"/>
    </source>
</evidence>
<dbReference type="Proteomes" id="UP000610594">
    <property type="component" value="Unassembled WGS sequence"/>
</dbReference>
<organism evidence="1 2">
    <name type="scientific">Massilia genomosp. 1</name>
    <dbReference type="NCBI Taxonomy" id="2609280"/>
    <lineage>
        <taxon>Bacteria</taxon>
        <taxon>Pseudomonadati</taxon>
        <taxon>Pseudomonadota</taxon>
        <taxon>Betaproteobacteria</taxon>
        <taxon>Burkholderiales</taxon>
        <taxon>Oxalobacteraceae</taxon>
        <taxon>Telluria group</taxon>
        <taxon>Massilia</taxon>
    </lineage>
</organism>
<dbReference type="EMBL" id="WHJF01000674">
    <property type="protein sequence ID" value="NHZ67351.1"/>
    <property type="molecule type" value="Genomic_DNA"/>
</dbReference>
<protein>
    <submittedName>
        <fullName evidence="1">Transposase</fullName>
    </submittedName>
</protein>
<keyword evidence="2" id="KW-1185">Reference proteome</keyword>
<feature type="non-terminal residue" evidence="1">
    <location>
        <position position="82"/>
    </location>
</feature>
<gene>
    <name evidence="1" type="ORF">F1735_34955</name>
</gene>
<evidence type="ECO:0000313" key="1">
    <source>
        <dbReference type="EMBL" id="NHZ67351.1"/>
    </source>
</evidence>